<proteinExistence type="predicted"/>
<name>A0ABS8SSZ3_DATST</name>
<gene>
    <name evidence="1" type="ORF">HAX54_047732</name>
</gene>
<protein>
    <submittedName>
        <fullName evidence="1">Uncharacterized protein</fullName>
    </submittedName>
</protein>
<organism evidence="1 2">
    <name type="scientific">Datura stramonium</name>
    <name type="common">Jimsonweed</name>
    <name type="synonym">Common thornapple</name>
    <dbReference type="NCBI Taxonomy" id="4076"/>
    <lineage>
        <taxon>Eukaryota</taxon>
        <taxon>Viridiplantae</taxon>
        <taxon>Streptophyta</taxon>
        <taxon>Embryophyta</taxon>
        <taxon>Tracheophyta</taxon>
        <taxon>Spermatophyta</taxon>
        <taxon>Magnoliopsida</taxon>
        <taxon>eudicotyledons</taxon>
        <taxon>Gunneridae</taxon>
        <taxon>Pentapetalae</taxon>
        <taxon>asterids</taxon>
        <taxon>lamiids</taxon>
        <taxon>Solanales</taxon>
        <taxon>Solanaceae</taxon>
        <taxon>Solanoideae</taxon>
        <taxon>Datureae</taxon>
        <taxon>Datura</taxon>
    </lineage>
</organism>
<dbReference type="Proteomes" id="UP000823775">
    <property type="component" value="Unassembled WGS sequence"/>
</dbReference>
<evidence type="ECO:0000313" key="2">
    <source>
        <dbReference type="Proteomes" id="UP000823775"/>
    </source>
</evidence>
<comment type="caution">
    <text evidence="1">The sequence shown here is derived from an EMBL/GenBank/DDBJ whole genome shotgun (WGS) entry which is preliminary data.</text>
</comment>
<reference evidence="1 2" key="1">
    <citation type="journal article" date="2021" name="BMC Genomics">
        <title>Datura genome reveals duplications of psychoactive alkaloid biosynthetic genes and high mutation rate following tissue culture.</title>
        <authorList>
            <person name="Rajewski A."/>
            <person name="Carter-House D."/>
            <person name="Stajich J."/>
            <person name="Litt A."/>
        </authorList>
    </citation>
    <scope>NUCLEOTIDE SEQUENCE [LARGE SCALE GENOMIC DNA]</scope>
    <source>
        <strain evidence="1">AR-01</strain>
    </source>
</reference>
<keyword evidence="2" id="KW-1185">Reference proteome</keyword>
<evidence type="ECO:0000313" key="1">
    <source>
        <dbReference type="EMBL" id="MCD7462082.1"/>
    </source>
</evidence>
<sequence>MNILAVHMESKARTITYKLTKEGITLTSSNIDEEEMKWEDGLDEELGGTKQGNCSMRHVKCKFSSENRCTNAREKQKAGSKRRRNWHFTREMLVAIREPPIMRQLQLVSLELKCKL</sequence>
<accession>A0ABS8SSZ3</accession>
<dbReference type="EMBL" id="JACEIK010000778">
    <property type="protein sequence ID" value="MCD7462082.1"/>
    <property type="molecule type" value="Genomic_DNA"/>
</dbReference>